<gene>
    <name evidence="2" type="ORF">EKO04_011635</name>
</gene>
<evidence type="ECO:0000313" key="2">
    <source>
        <dbReference type="EMBL" id="KAF9690400.1"/>
    </source>
</evidence>
<dbReference type="SUPFAM" id="SSF52777">
    <property type="entry name" value="CoA-dependent acyltransferases"/>
    <property type="match status" value="1"/>
</dbReference>
<dbReference type="EMBL" id="RZGK01000024">
    <property type="protein sequence ID" value="KAF9690400.1"/>
    <property type="molecule type" value="Genomic_DNA"/>
</dbReference>
<feature type="region of interest" description="Disordered" evidence="1">
    <location>
        <begin position="1"/>
        <end position="53"/>
    </location>
</feature>
<comment type="caution">
    <text evidence="2">The sequence shown here is derived from an EMBL/GenBank/DDBJ whole genome shotgun (WGS) entry which is preliminary data.</text>
</comment>
<reference evidence="2" key="2">
    <citation type="submission" date="2020-09" db="EMBL/GenBank/DDBJ databases">
        <title>Reference genome assembly for Australian Ascochyta lentis isolate Al4.</title>
        <authorList>
            <person name="Lee R.C."/>
            <person name="Farfan-Caceres L.M."/>
            <person name="Debler J.W."/>
            <person name="Williams A.H."/>
            <person name="Henares B.M."/>
        </authorList>
    </citation>
    <scope>NUCLEOTIDE SEQUENCE</scope>
    <source>
        <strain evidence="2">Al4</strain>
    </source>
</reference>
<dbReference type="InterPro" id="IPR023213">
    <property type="entry name" value="CAT-like_dom_sf"/>
</dbReference>
<evidence type="ECO:0000256" key="1">
    <source>
        <dbReference type="SAM" id="MobiDB-lite"/>
    </source>
</evidence>
<proteinExistence type="predicted"/>
<sequence>MTSASAPPQSQPPAKAAAGIGSKPSSSSHSPKSVVSPRLPLSPLLGIQSDDERDSIEEQFQSISINPSNVDYIDVDQVKAAWKAVCAAEPMLRTVFTSSQSSAGGFQQIILKSTEPYVSYATVDPQAKLNAIRNTIEEAQFAAAQPQH</sequence>
<dbReference type="AlphaFoldDB" id="A0A8H7MD69"/>
<accession>A0A8H7MD69</accession>
<dbReference type="Proteomes" id="UP000651452">
    <property type="component" value="Unassembled WGS sequence"/>
</dbReference>
<keyword evidence="3" id="KW-1185">Reference proteome</keyword>
<protein>
    <submittedName>
        <fullName evidence="2">Uncharacterized protein</fullName>
    </submittedName>
</protein>
<feature type="compositionally biased region" description="Low complexity" evidence="1">
    <location>
        <begin position="1"/>
        <end position="45"/>
    </location>
</feature>
<organism evidence="2 3">
    <name type="scientific">Ascochyta lentis</name>
    <dbReference type="NCBI Taxonomy" id="205686"/>
    <lineage>
        <taxon>Eukaryota</taxon>
        <taxon>Fungi</taxon>
        <taxon>Dikarya</taxon>
        <taxon>Ascomycota</taxon>
        <taxon>Pezizomycotina</taxon>
        <taxon>Dothideomycetes</taxon>
        <taxon>Pleosporomycetidae</taxon>
        <taxon>Pleosporales</taxon>
        <taxon>Pleosporineae</taxon>
        <taxon>Didymellaceae</taxon>
        <taxon>Ascochyta</taxon>
    </lineage>
</organism>
<reference evidence="2" key="1">
    <citation type="submission" date="2018-12" db="EMBL/GenBank/DDBJ databases">
        <authorList>
            <person name="Syme R.A."/>
            <person name="Farfan-Caceres L."/>
            <person name="Lichtenzveig J."/>
        </authorList>
    </citation>
    <scope>NUCLEOTIDE SEQUENCE</scope>
    <source>
        <strain evidence="2">Al4</strain>
    </source>
</reference>
<dbReference type="Gene3D" id="3.30.559.10">
    <property type="entry name" value="Chloramphenicol acetyltransferase-like domain"/>
    <property type="match status" value="1"/>
</dbReference>
<name>A0A8H7MD69_9PLEO</name>
<evidence type="ECO:0000313" key="3">
    <source>
        <dbReference type="Proteomes" id="UP000651452"/>
    </source>
</evidence>